<evidence type="ECO:0000313" key="1">
    <source>
        <dbReference type="EMBL" id="KKS37941.1"/>
    </source>
</evidence>
<gene>
    <name evidence="1" type="ORF">UV00_C0010G0013</name>
</gene>
<organism evidence="1 2">
    <name type="scientific">candidate division WWE3 bacterium GW2011_GWF1_42_14</name>
    <dbReference type="NCBI Taxonomy" id="1619138"/>
    <lineage>
        <taxon>Bacteria</taxon>
        <taxon>Katanobacteria</taxon>
    </lineage>
</organism>
<dbReference type="AlphaFoldDB" id="A0A0G1AV22"/>
<dbReference type="Proteomes" id="UP000033847">
    <property type="component" value="Unassembled WGS sequence"/>
</dbReference>
<dbReference type="EMBL" id="LCCU01000010">
    <property type="protein sequence ID" value="KKS37941.1"/>
    <property type="molecule type" value="Genomic_DNA"/>
</dbReference>
<comment type="caution">
    <text evidence="1">The sequence shown here is derived from an EMBL/GenBank/DDBJ whole genome shotgun (WGS) entry which is preliminary data.</text>
</comment>
<evidence type="ECO:0008006" key="3">
    <source>
        <dbReference type="Google" id="ProtNLM"/>
    </source>
</evidence>
<accession>A0A0G1AV22</accession>
<name>A0A0G1AV22_UNCKA</name>
<sequence>MDKQLIKNSITNNKGQALLFVVVALTISTVVGVSVATRTLSVTKRVASTDTQTKVYYAAEAGIERFVNLSTPDLSMLAKGTGDCTKAKAVASGPSCTFKLGDSNIVETNTIVTVQEITYNETTPSSHYSVKSTNGVFSSISLSGYTGNQVTLCWEDKLDTVHTAVYYTLWGDTNFISKAIVKPFSGTLAFTPTSAVQGLGGTGVYTTCYPINTPVNSFFLNVMPLGGDATIAIFPGTQDIPPQGFLIRSKAVLDTTGSLQQQVVKEIEATRTYNHVPGFYDSAIYAQADIIAP</sequence>
<reference evidence="1 2" key="1">
    <citation type="journal article" date="2015" name="Nature">
        <title>rRNA introns, odd ribosomes, and small enigmatic genomes across a large radiation of phyla.</title>
        <authorList>
            <person name="Brown C.T."/>
            <person name="Hug L.A."/>
            <person name="Thomas B.C."/>
            <person name="Sharon I."/>
            <person name="Castelle C.J."/>
            <person name="Singh A."/>
            <person name="Wilkins M.J."/>
            <person name="Williams K.H."/>
            <person name="Banfield J.F."/>
        </authorList>
    </citation>
    <scope>NUCLEOTIDE SEQUENCE [LARGE SCALE GENOMIC DNA]</scope>
</reference>
<evidence type="ECO:0000313" key="2">
    <source>
        <dbReference type="Proteomes" id="UP000033847"/>
    </source>
</evidence>
<protein>
    <recommendedName>
        <fullName evidence="3">Type 4 fimbrial biogenesis protein PilX N-terminal domain-containing protein</fullName>
    </recommendedName>
</protein>
<proteinExistence type="predicted"/>